<accession>A0ACC0D0T5</accession>
<gene>
    <name evidence="1" type="ORF">F4821DRAFT_129261</name>
</gene>
<evidence type="ECO:0000313" key="2">
    <source>
        <dbReference type="Proteomes" id="UP001497680"/>
    </source>
</evidence>
<name>A0ACC0D0T5_9PEZI</name>
<dbReference type="EMBL" id="MU394316">
    <property type="protein sequence ID" value="KAI6086338.1"/>
    <property type="molecule type" value="Genomic_DNA"/>
</dbReference>
<comment type="caution">
    <text evidence="1">The sequence shown here is derived from an EMBL/GenBank/DDBJ whole genome shotgun (WGS) entry which is preliminary data.</text>
</comment>
<sequence length="164" mass="18836">MAHFGNSELSAFLDGIKNILDKDERQQRETLEAILKGVQAEDPSAVATAGLPYWIGRLEFFQSMTNEEQLGYGNQFLNWCQLPESGCSGSEYDFGKAMYLLPRVVEYAGTVRPRFYVEGRMDLNFFVWLSDVYLKSPTRLRTTLANMEENKKEKSEVRWVNGDK</sequence>
<dbReference type="Proteomes" id="UP001497680">
    <property type="component" value="Unassembled WGS sequence"/>
</dbReference>
<organism evidence="1 2">
    <name type="scientific">Hypoxylon rubiginosum</name>
    <dbReference type="NCBI Taxonomy" id="110542"/>
    <lineage>
        <taxon>Eukaryota</taxon>
        <taxon>Fungi</taxon>
        <taxon>Dikarya</taxon>
        <taxon>Ascomycota</taxon>
        <taxon>Pezizomycotina</taxon>
        <taxon>Sordariomycetes</taxon>
        <taxon>Xylariomycetidae</taxon>
        <taxon>Xylariales</taxon>
        <taxon>Hypoxylaceae</taxon>
        <taxon>Hypoxylon</taxon>
    </lineage>
</organism>
<keyword evidence="2" id="KW-1185">Reference proteome</keyword>
<protein>
    <submittedName>
        <fullName evidence="1">Uncharacterized protein</fullName>
    </submittedName>
</protein>
<evidence type="ECO:0000313" key="1">
    <source>
        <dbReference type="EMBL" id="KAI6086338.1"/>
    </source>
</evidence>
<proteinExistence type="predicted"/>
<reference evidence="1 2" key="1">
    <citation type="journal article" date="2022" name="New Phytol.">
        <title>Ecological generalism drives hyperdiversity of secondary metabolite gene clusters in xylarialean endophytes.</title>
        <authorList>
            <person name="Franco M.E.E."/>
            <person name="Wisecaver J.H."/>
            <person name="Arnold A.E."/>
            <person name="Ju Y.M."/>
            <person name="Slot J.C."/>
            <person name="Ahrendt S."/>
            <person name="Moore L.P."/>
            <person name="Eastman K.E."/>
            <person name="Scott K."/>
            <person name="Konkel Z."/>
            <person name="Mondo S.J."/>
            <person name="Kuo A."/>
            <person name="Hayes R.D."/>
            <person name="Haridas S."/>
            <person name="Andreopoulos B."/>
            <person name="Riley R."/>
            <person name="LaButti K."/>
            <person name="Pangilinan J."/>
            <person name="Lipzen A."/>
            <person name="Amirebrahimi M."/>
            <person name="Yan J."/>
            <person name="Adam C."/>
            <person name="Keymanesh K."/>
            <person name="Ng V."/>
            <person name="Louie K."/>
            <person name="Northen T."/>
            <person name="Drula E."/>
            <person name="Henrissat B."/>
            <person name="Hsieh H.M."/>
            <person name="Youens-Clark K."/>
            <person name="Lutzoni F."/>
            <person name="Miadlikowska J."/>
            <person name="Eastwood D.C."/>
            <person name="Hamelin R.C."/>
            <person name="Grigoriev I.V."/>
            <person name="U'Ren J.M."/>
        </authorList>
    </citation>
    <scope>NUCLEOTIDE SEQUENCE [LARGE SCALE GENOMIC DNA]</scope>
    <source>
        <strain evidence="1 2">ER1909</strain>
    </source>
</reference>